<accession>A0AAD6WLC5</accession>
<reference evidence="2" key="1">
    <citation type="submission" date="2023-03" db="EMBL/GenBank/DDBJ databases">
        <title>Massive genome expansion in bonnet fungi (Mycena s.s.) driven by repeated elements and novel gene families across ecological guilds.</title>
        <authorList>
            <consortium name="Lawrence Berkeley National Laboratory"/>
            <person name="Harder C.B."/>
            <person name="Miyauchi S."/>
            <person name="Viragh M."/>
            <person name="Kuo A."/>
            <person name="Thoen E."/>
            <person name="Andreopoulos B."/>
            <person name="Lu D."/>
            <person name="Skrede I."/>
            <person name="Drula E."/>
            <person name="Henrissat B."/>
            <person name="Morin E."/>
            <person name="Kohler A."/>
            <person name="Barry K."/>
            <person name="LaButti K."/>
            <person name="Morin E."/>
            <person name="Salamov A."/>
            <person name="Lipzen A."/>
            <person name="Mereny Z."/>
            <person name="Hegedus B."/>
            <person name="Baldrian P."/>
            <person name="Stursova M."/>
            <person name="Weitz H."/>
            <person name="Taylor A."/>
            <person name="Grigoriev I.V."/>
            <person name="Nagy L.G."/>
            <person name="Martin F."/>
            <person name="Kauserud H."/>
        </authorList>
    </citation>
    <scope>NUCLEOTIDE SEQUENCE</scope>
    <source>
        <strain evidence="2">CBHHK200</strain>
    </source>
</reference>
<feature type="compositionally biased region" description="Acidic residues" evidence="1">
    <location>
        <begin position="18"/>
        <end position="31"/>
    </location>
</feature>
<feature type="compositionally biased region" description="Low complexity" evidence="1">
    <location>
        <begin position="241"/>
        <end position="253"/>
    </location>
</feature>
<sequence length="853" mass="93531">MARKRKRNEDNAPPAPEEQPEEEDELEEEGGVDSGAEGSAARLKLEARRKRKREYMQRKRARNGEEERAKSKLAMRNFRSGLSGQAKADYLARQNQYKAVHRQRKTEGAGPAPRGHRIEDDSEQEEEPEDEGAEASPPPPPPPPPASSRAPKKTKSVASSSRANPPSKARRSKKVRGKRKASAEGDMPDTPTTEEETEYHSPPPLDMSLRERSAPPQPASPASSQPASPTASQPAAPAPSQPAASASSTSQPATRKRKYHSVLCARGPRCRMGDGGRIPINEPRSKRFTLRKWEPKHGNPFVTAEGKPVDEATFDAAMITCCLTDLLYYRHKLIERGHEPGFLDAYLTEDEGPEPEERSAEKEQNAESIDLDPDGFIPLPYLLPSDSPAPFGLQGMKEEDWDSDGFFDTEEPPRALTPPKAFDSIIPTLASRAATPTLGDIYTRPSRSPSPFPVSPERNALAPLLHYGTPEAEEVLDYGTPEEELEDGEQEEAARLAKLRLKVNAAALRAFRGSVQYDQWFDPLLYKPTAPTNLDIYDHNAGEQRSTGEILQIKQEMVEGFEEGASGVVSAPSSGMDPLPEGWWDLPQMPWTPQDYAEREQKAKDGTWRRAFNSGIFFVTGVHSTNSQVHQLPPVIIHHVILSINLRVCLIHHSTAMQTIRLLMTTSATPKTATATPTQSSRHKLPFESATPTESSQHKLPPASQEELDKKKMEAFLRADRARVQTPLQVAPAPVGSGCRDSAEFDSDDLNGFFDLLKAEDIDEEVREALGFSPQPKTKAGVTEDNIFQSGSGIASSAWMTGADIDRVMSASAMASRASPISPTPAKRHRTPTSKCSAKNCGTHAGSRESAGV</sequence>
<keyword evidence="3" id="KW-1185">Reference proteome</keyword>
<feature type="region of interest" description="Disordered" evidence="1">
    <location>
        <begin position="671"/>
        <end position="707"/>
    </location>
</feature>
<feature type="region of interest" description="Disordered" evidence="1">
    <location>
        <begin position="1"/>
        <end position="260"/>
    </location>
</feature>
<feature type="compositionally biased region" description="Acidic residues" evidence="1">
    <location>
        <begin position="120"/>
        <end position="133"/>
    </location>
</feature>
<proteinExistence type="predicted"/>
<dbReference type="AlphaFoldDB" id="A0AAD6WLC5"/>
<feature type="compositionally biased region" description="Basic and acidic residues" evidence="1">
    <location>
        <begin position="54"/>
        <end position="70"/>
    </location>
</feature>
<feature type="region of interest" description="Disordered" evidence="1">
    <location>
        <begin position="345"/>
        <end position="371"/>
    </location>
</feature>
<feature type="compositionally biased region" description="Low complexity" evidence="1">
    <location>
        <begin position="220"/>
        <end position="235"/>
    </location>
</feature>
<protein>
    <submittedName>
        <fullName evidence="2">Uncharacterized protein</fullName>
    </submittedName>
</protein>
<evidence type="ECO:0000256" key="1">
    <source>
        <dbReference type="SAM" id="MobiDB-lite"/>
    </source>
</evidence>
<feature type="compositionally biased region" description="Pro residues" evidence="1">
    <location>
        <begin position="136"/>
        <end position="146"/>
    </location>
</feature>
<feature type="region of interest" description="Disordered" evidence="1">
    <location>
        <begin position="815"/>
        <end position="853"/>
    </location>
</feature>
<gene>
    <name evidence="2" type="ORF">C8F04DRAFT_1201794</name>
</gene>
<comment type="caution">
    <text evidence="2">The sequence shown here is derived from an EMBL/GenBank/DDBJ whole genome shotgun (WGS) entry which is preliminary data.</text>
</comment>
<feature type="compositionally biased region" description="Low complexity" evidence="1">
    <location>
        <begin position="671"/>
        <end position="680"/>
    </location>
</feature>
<dbReference type="EMBL" id="JARJCM010000480">
    <property type="protein sequence ID" value="KAJ7016610.1"/>
    <property type="molecule type" value="Genomic_DNA"/>
</dbReference>
<feature type="compositionally biased region" description="Basic residues" evidence="1">
    <location>
        <begin position="168"/>
        <end position="180"/>
    </location>
</feature>
<evidence type="ECO:0000313" key="3">
    <source>
        <dbReference type="Proteomes" id="UP001218188"/>
    </source>
</evidence>
<organism evidence="2 3">
    <name type="scientific">Mycena alexandri</name>
    <dbReference type="NCBI Taxonomy" id="1745969"/>
    <lineage>
        <taxon>Eukaryota</taxon>
        <taxon>Fungi</taxon>
        <taxon>Dikarya</taxon>
        <taxon>Basidiomycota</taxon>
        <taxon>Agaricomycotina</taxon>
        <taxon>Agaricomycetes</taxon>
        <taxon>Agaricomycetidae</taxon>
        <taxon>Agaricales</taxon>
        <taxon>Marasmiineae</taxon>
        <taxon>Mycenaceae</taxon>
        <taxon>Mycena</taxon>
    </lineage>
</organism>
<evidence type="ECO:0000313" key="2">
    <source>
        <dbReference type="EMBL" id="KAJ7016610.1"/>
    </source>
</evidence>
<name>A0AAD6WLC5_9AGAR</name>
<dbReference type="Proteomes" id="UP001218188">
    <property type="component" value="Unassembled WGS sequence"/>
</dbReference>
<feature type="compositionally biased region" description="Basic and acidic residues" evidence="1">
    <location>
        <begin position="355"/>
        <end position="365"/>
    </location>
</feature>